<feature type="transmembrane region" description="Helical" evidence="2">
    <location>
        <begin position="217"/>
        <end position="237"/>
    </location>
</feature>
<feature type="transmembrane region" description="Helical" evidence="2">
    <location>
        <begin position="146"/>
        <end position="166"/>
    </location>
</feature>
<keyword evidence="2" id="KW-0472">Membrane</keyword>
<accession>A0A6J4GY52</accession>
<evidence type="ECO:0008006" key="4">
    <source>
        <dbReference type="Google" id="ProtNLM"/>
    </source>
</evidence>
<dbReference type="RefSeq" id="WP_294563207.1">
    <property type="nucleotide sequence ID" value="NZ_CADCTE010000001.1"/>
</dbReference>
<dbReference type="AlphaFoldDB" id="A0A6J4GY52"/>
<feature type="region of interest" description="Disordered" evidence="1">
    <location>
        <begin position="1"/>
        <end position="21"/>
    </location>
</feature>
<dbReference type="EMBL" id="CADCTE010000001">
    <property type="protein sequence ID" value="CAA9210028.1"/>
    <property type="molecule type" value="Genomic_DNA"/>
</dbReference>
<feature type="transmembrane region" description="Helical" evidence="2">
    <location>
        <begin position="269"/>
        <end position="289"/>
    </location>
</feature>
<feature type="transmembrane region" description="Helical" evidence="2">
    <location>
        <begin position="91"/>
        <end position="119"/>
    </location>
</feature>
<organism evidence="3">
    <name type="scientific">uncultured Arthrobacter sp</name>
    <dbReference type="NCBI Taxonomy" id="114050"/>
    <lineage>
        <taxon>Bacteria</taxon>
        <taxon>Bacillati</taxon>
        <taxon>Actinomycetota</taxon>
        <taxon>Actinomycetes</taxon>
        <taxon>Micrococcales</taxon>
        <taxon>Micrococcaceae</taxon>
        <taxon>Arthrobacter</taxon>
        <taxon>environmental samples</taxon>
    </lineage>
</organism>
<feature type="transmembrane region" description="Helical" evidence="2">
    <location>
        <begin position="48"/>
        <end position="71"/>
    </location>
</feature>
<evidence type="ECO:0000256" key="2">
    <source>
        <dbReference type="SAM" id="Phobius"/>
    </source>
</evidence>
<feature type="compositionally biased region" description="Low complexity" evidence="1">
    <location>
        <begin position="1"/>
        <end position="10"/>
    </location>
</feature>
<name>A0A6J4GY52_9MICC</name>
<reference evidence="3" key="1">
    <citation type="submission" date="2020-02" db="EMBL/GenBank/DDBJ databases">
        <authorList>
            <person name="Meier V. D."/>
        </authorList>
    </citation>
    <scope>NUCLEOTIDE SEQUENCE</scope>
    <source>
        <strain evidence="3">AVDCRST_MAG83</strain>
    </source>
</reference>
<sequence>MTTPATTAPTPALPDPRPHPRHEFGSDVSFGRVLKSEWIKITSVPSTVILIIITTVVMIGLAALLAWQTTLSLNLEADPEMAAQMQGSSDAASAALGIPGSGLAFGQLLIASLAVVLIASEWGTGMIRSTLVVVPRRSLALLAKQSVMAGISFIVGAGSALVAYFVVQPVLNTADLGFALSDDGALLHIVNTGLVLALVSIFAMSIGTLIRNTAGGVVTSIGVLLVLPILFTVFGAGTEWVADAARFLPSSGGDQMVATTIAEGAFTQWQGALILGGWSLLLLTASLAVTRKRDV</sequence>
<protein>
    <recommendedName>
        <fullName evidence="4">Efflux ABC transporter, permease protein</fullName>
    </recommendedName>
</protein>
<proteinExistence type="predicted"/>
<keyword evidence="2" id="KW-0812">Transmembrane</keyword>
<keyword evidence="2" id="KW-1133">Transmembrane helix</keyword>
<evidence type="ECO:0000313" key="3">
    <source>
        <dbReference type="EMBL" id="CAA9210028.1"/>
    </source>
</evidence>
<evidence type="ECO:0000256" key="1">
    <source>
        <dbReference type="SAM" id="MobiDB-lite"/>
    </source>
</evidence>
<feature type="transmembrane region" description="Helical" evidence="2">
    <location>
        <begin position="186"/>
        <end position="210"/>
    </location>
</feature>
<gene>
    <name evidence="3" type="ORF">AVDCRST_MAG83-1024</name>
</gene>